<dbReference type="AlphaFoldDB" id="A0A7J3M2T0"/>
<sequence>MLEFLKDSVERFLADPSVVVSAVYRIDGAPIVARIKERKYLQLLQFFEEQTKAIFQLILDESLKSAELKTMDYTILLSPLSRTLVLVLVSTSEASIYKLKIEAESLRGSLNV</sequence>
<name>A0A7J3M2T0_ARCFL</name>
<gene>
    <name evidence="1" type="ORF">ENT52_05175</name>
</gene>
<evidence type="ECO:0008006" key="2">
    <source>
        <dbReference type="Google" id="ProtNLM"/>
    </source>
</evidence>
<evidence type="ECO:0000313" key="1">
    <source>
        <dbReference type="EMBL" id="HGT83099.1"/>
    </source>
</evidence>
<protein>
    <recommendedName>
        <fullName evidence="2">Roadblock/LAMTOR2 domain-containing protein</fullName>
    </recommendedName>
</protein>
<dbReference type="EMBL" id="DSYZ01000098">
    <property type="protein sequence ID" value="HGT83099.1"/>
    <property type="molecule type" value="Genomic_DNA"/>
</dbReference>
<comment type="caution">
    <text evidence="1">The sequence shown here is derived from an EMBL/GenBank/DDBJ whole genome shotgun (WGS) entry which is preliminary data.</text>
</comment>
<organism evidence="1">
    <name type="scientific">Archaeoglobus fulgidus</name>
    <dbReference type="NCBI Taxonomy" id="2234"/>
    <lineage>
        <taxon>Archaea</taxon>
        <taxon>Methanobacteriati</taxon>
        <taxon>Methanobacteriota</taxon>
        <taxon>Archaeoglobi</taxon>
        <taxon>Archaeoglobales</taxon>
        <taxon>Archaeoglobaceae</taxon>
        <taxon>Archaeoglobus</taxon>
    </lineage>
</organism>
<reference evidence="1" key="1">
    <citation type="journal article" date="2020" name="mSystems">
        <title>Genome- and Community-Level Interaction Insights into Carbon Utilization and Element Cycling Functions of Hydrothermarchaeota in Hydrothermal Sediment.</title>
        <authorList>
            <person name="Zhou Z."/>
            <person name="Liu Y."/>
            <person name="Xu W."/>
            <person name="Pan J."/>
            <person name="Luo Z.H."/>
            <person name="Li M."/>
        </authorList>
    </citation>
    <scope>NUCLEOTIDE SEQUENCE [LARGE SCALE GENOMIC DNA]</scope>
    <source>
        <strain evidence="1">SpSt-587</strain>
    </source>
</reference>
<accession>A0A7J3M2T0</accession>
<proteinExistence type="predicted"/>